<keyword evidence="1" id="KW-0812">Transmembrane</keyword>
<keyword evidence="3" id="KW-1185">Reference proteome</keyword>
<evidence type="ECO:0000256" key="1">
    <source>
        <dbReference type="SAM" id="Phobius"/>
    </source>
</evidence>
<keyword evidence="1" id="KW-1133">Transmembrane helix</keyword>
<dbReference type="Proteomes" id="UP001151760">
    <property type="component" value="Unassembled WGS sequence"/>
</dbReference>
<dbReference type="PANTHER" id="PTHR31973:SF185">
    <property type="entry name" value="TRANSPOSASE, MUDR, PLANT, MULE TRANSPOSASE DOMAIN-CONTAINING PROTEIN"/>
    <property type="match status" value="1"/>
</dbReference>
<evidence type="ECO:0000313" key="2">
    <source>
        <dbReference type="EMBL" id="GJT25956.1"/>
    </source>
</evidence>
<protein>
    <submittedName>
        <fullName evidence="2">Transposase, MuDR, MULE transposase domain protein</fullName>
    </submittedName>
</protein>
<name>A0ABQ5CFW5_9ASTR</name>
<dbReference type="EMBL" id="BQNB010014253">
    <property type="protein sequence ID" value="GJT25956.1"/>
    <property type="molecule type" value="Genomic_DNA"/>
</dbReference>
<gene>
    <name evidence="2" type="ORF">Tco_0895893</name>
</gene>
<reference evidence="2" key="2">
    <citation type="submission" date="2022-01" db="EMBL/GenBank/DDBJ databases">
        <authorList>
            <person name="Yamashiro T."/>
            <person name="Shiraishi A."/>
            <person name="Satake H."/>
            <person name="Nakayama K."/>
        </authorList>
    </citation>
    <scope>NUCLEOTIDE SEQUENCE</scope>
</reference>
<organism evidence="2 3">
    <name type="scientific">Tanacetum coccineum</name>
    <dbReference type="NCBI Taxonomy" id="301880"/>
    <lineage>
        <taxon>Eukaryota</taxon>
        <taxon>Viridiplantae</taxon>
        <taxon>Streptophyta</taxon>
        <taxon>Embryophyta</taxon>
        <taxon>Tracheophyta</taxon>
        <taxon>Spermatophyta</taxon>
        <taxon>Magnoliopsida</taxon>
        <taxon>eudicotyledons</taxon>
        <taxon>Gunneridae</taxon>
        <taxon>Pentapetalae</taxon>
        <taxon>asterids</taxon>
        <taxon>campanulids</taxon>
        <taxon>Asterales</taxon>
        <taxon>Asteraceae</taxon>
        <taxon>Asteroideae</taxon>
        <taxon>Anthemideae</taxon>
        <taxon>Anthemidinae</taxon>
        <taxon>Tanacetum</taxon>
    </lineage>
</organism>
<comment type="caution">
    <text evidence="2">The sequence shown here is derived from an EMBL/GenBank/DDBJ whole genome shotgun (WGS) entry which is preliminary data.</text>
</comment>
<reference evidence="2" key="1">
    <citation type="journal article" date="2022" name="Int. J. Mol. Sci.">
        <title>Draft Genome of Tanacetum Coccineum: Genomic Comparison of Closely Related Tanacetum-Family Plants.</title>
        <authorList>
            <person name="Yamashiro T."/>
            <person name="Shiraishi A."/>
            <person name="Nakayama K."/>
            <person name="Satake H."/>
        </authorList>
    </citation>
    <scope>NUCLEOTIDE SEQUENCE</scope>
</reference>
<feature type="transmembrane region" description="Helical" evidence="1">
    <location>
        <begin position="65"/>
        <end position="83"/>
    </location>
</feature>
<proteinExistence type="predicted"/>
<evidence type="ECO:0000313" key="3">
    <source>
        <dbReference type="Proteomes" id="UP001151760"/>
    </source>
</evidence>
<sequence length="148" mass="16783">MKDMSCRHGLNLTYNQAYRSKNKGLEMLMGSPNESFQKFPYYCYNLRNVNPDTRTNIKVDEHGRFEMLFIALGVAIDSFIIYLRPLVIIDGAHLKDDVYHGVNLLVVGMDGNNQTLPIAFGICQGEDGAGWTWFLESESLSISQKKLV</sequence>
<accession>A0ABQ5CFW5</accession>
<keyword evidence="1" id="KW-0472">Membrane</keyword>
<dbReference type="PANTHER" id="PTHR31973">
    <property type="entry name" value="POLYPROTEIN, PUTATIVE-RELATED"/>
    <property type="match status" value="1"/>
</dbReference>